<proteinExistence type="predicted"/>
<keyword evidence="1" id="KW-0472">Membrane</keyword>
<reference evidence="2" key="2">
    <citation type="journal article" date="2015" name="Fish Shellfish Immunol.">
        <title>Early steps in the European eel (Anguilla anguilla)-Vibrio vulnificus interaction in the gills: Role of the RtxA13 toxin.</title>
        <authorList>
            <person name="Callol A."/>
            <person name="Pajuelo D."/>
            <person name="Ebbesson L."/>
            <person name="Teles M."/>
            <person name="MacKenzie S."/>
            <person name="Amaro C."/>
        </authorList>
    </citation>
    <scope>NUCLEOTIDE SEQUENCE</scope>
</reference>
<keyword evidence="1" id="KW-1133">Transmembrane helix</keyword>
<reference evidence="2" key="1">
    <citation type="submission" date="2014-11" db="EMBL/GenBank/DDBJ databases">
        <authorList>
            <person name="Amaro Gonzalez C."/>
        </authorList>
    </citation>
    <scope>NUCLEOTIDE SEQUENCE</scope>
</reference>
<sequence>MLHPSVDIIVVVVVVTHAFFNLNFLNALYTGKRSIL</sequence>
<organism evidence="2">
    <name type="scientific">Anguilla anguilla</name>
    <name type="common">European freshwater eel</name>
    <name type="synonym">Muraena anguilla</name>
    <dbReference type="NCBI Taxonomy" id="7936"/>
    <lineage>
        <taxon>Eukaryota</taxon>
        <taxon>Metazoa</taxon>
        <taxon>Chordata</taxon>
        <taxon>Craniata</taxon>
        <taxon>Vertebrata</taxon>
        <taxon>Euteleostomi</taxon>
        <taxon>Actinopterygii</taxon>
        <taxon>Neopterygii</taxon>
        <taxon>Teleostei</taxon>
        <taxon>Anguilliformes</taxon>
        <taxon>Anguillidae</taxon>
        <taxon>Anguilla</taxon>
    </lineage>
</organism>
<feature type="transmembrane region" description="Helical" evidence="1">
    <location>
        <begin position="6"/>
        <end position="29"/>
    </location>
</feature>
<keyword evidence="1" id="KW-0812">Transmembrane</keyword>
<protein>
    <submittedName>
        <fullName evidence="2">Uncharacterized protein</fullName>
    </submittedName>
</protein>
<dbReference type="EMBL" id="GBXM01091307">
    <property type="protein sequence ID" value="JAH17270.1"/>
    <property type="molecule type" value="Transcribed_RNA"/>
</dbReference>
<dbReference type="AlphaFoldDB" id="A0A0E9QLT5"/>
<name>A0A0E9QLT5_ANGAN</name>
<accession>A0A0E9QLT5</accession>
<evidence type="ECO:0000313" key="2">
    <source>
        <dbReference type="EMBL" id="JAH17270.1"/>
    </source>
</evidence>
<evidence type="ECO:0000256" key="1">
    <source>
        <dbReference type="SAM" id="Phobius"/>
    </source>
</evidence>